<reference evidence="1" key="1">
    <citation type="submission" date="2023-11" db="EMBL/GenBank/DDBJ databases">
        <authorList>
            <person name="Poullet M."/>
        </authorList>
    </citation>
    <scope>NUCLEOTIDE SEQUENCE</scope>
    <source>
        <strain evidence="1">E1834</strain>
    </source>
</reference>
<name>A0ACB1B0Y2_MELEN</name>
<evidence type="ECO:0000313" key="1">
    <source>
        <dbReference type="EMBL" id="CAK5117041.1"/>
    </source>
</evidence>
<sequence>MEMEETIGDDGVDNAPTTSVQRVNKSPSLPFSARSSMLHASGIRRKTPPTRMPSADSSATTSAGLGKISGKLEMSEVSRELGRRTKSLRRYLINYTVGYRLYLHEFRNFRF</sequence>
<dbReference type="Proteomes" id="UP001497535">
    <property type="component" value="Unassembled WGS sequence"/>
</dbReference>
<organism evidence="1 2">
    <name type="scientific">Meloidogyne enterolobii</name>
    <name type="common">Root-knot nematode worm</name>
    <name type="synonym">Meloidogyne mayaguensis</name>
    <dbReference type="NCBI Taxonomy" id="390850"/>
    <lineage>
        <taxon>Eukaryota</taxon>
        <taxon>Metazoa</taxon>
        <taxon>Ecdysozoa</taxon>
        <taxon>Nematoda</taxon>
        <taxon>Chromadorea</taxon>
        <taxon>Rhabditida</taxon>
        <taxon>Tylenchina</taxon>
        <taxon>Tylenchomorpha</taxon>
        <taxon>Tylenchoidea</taxon>
        <taxon>Meloidogynidae</taxon>
        <taxon>Meloidogyninae</taxon>
        <taxon>Meloidogyne</taxon>
    </lineage>
</organism>
<accession>A0ACB1B0Y2</accession>
<evidence type="ECO:0000313" key="2">
    <source>
        <dbReference type="Proteomes" id="UP001497535"/>
    </source>
</evidence>
<keyword evidence="2" id="KW-1185">Reference proteome</keyword>
<protein>
    <submittedName>
        <fullName evidence="1">Uncharacterized protein</fullName>
    </submittedName>
</protein>
<proteinExistence type="predicted"/>
<dbReference type="EMBL" id="CAVMJV010000159">
    <property type="protein sequence ID" value="CAK5117041.1"/>
    <property type="molecule type" value="Genomic_DNA"/>
</dbReference>
<gene>
    <name evidence="1" type="ORF">MENTE1834_LOCUS45952</name>
</gene>
<comment type="caution">
    <text evidence="1">The sequence shown here is derived from an EMBL/GenBank/DDBJ whole genome shotgun (WGS) entry which is preliminary data.</text>
</comment>